<dbReference type="EMBL" id="JAJTJA010000014">
    <property type="protein sequence ID" value="KAH8690125.1"/>
    <property type="molecule type" value="Genomic_DNA"/>
</dbReference>
<dbReference type="Pfam" id="PF00172">
    <property type="entry name" value="Zn_clus"/>
    <property type="match status" value="1"/>
</dbReference>
<feature type="domain" description="Zn(2)-C6 fungal-type" evidence="6">
    <location>
        <begin position="8"/>
        <end position="36"/>
    </location>
</feature>
<accession>A0AAD4KIG7</accession>
<gene>
    <name evidence="7" type="ORF">BGW36DRAFT_466045</name>
</gene>
<protein>
    <submittedName>
        <fullName evidence="7">Fungal-specific transcription factor domain-containing protein</fullName>
    </submittedName>
</protein>
<dbReference type="Proteomes" id="UP001201262">
    <property type="component" value="Unassembled WGS sequence"/>
</dbReference>
<keyword evidence="2" id="KW-0805">Transcription regulation</keyword>
<dbReference type="PANTHER" id="PTHR37534">
    <property type="entry name" value="TRANSCRIPTIONAL ACTIVATOR PROTEIN UGA3"/>
    <property type="match status" value="1"/>
</dbReference>
<keyword evidence="3" id="KW-0238">DNA-binding</keyword>
<dbReference type="GO" id="GO:0005634">
    <property type="term" value="C:nucleus"/>
    <property type="evidence" value="ECO:0007669"/>
    <property type="project" value="UniProtKB-SubCell"/>
</dbReference>
<dbReference type="SUPFAM" id="SSF57701">
    <property type="entry name" value="Zn2/Cys6 DNA-binding domain"/>
    <property type="match status" value="1"/>
</dbReference>
<dbReference type="GO" id="GO:0000981">
    <property type="term" value="F:DNA-binding transcription factor activity, RNA polymerase II-specific"/>
    <property type="evidence" value="ECO:0007669"/>
    <property type="project" value="InterPro"/>
</dbReference>
<keyword evidence="4" id="KW-0804">Transcription</keyword>
<dbReference type="CDD" id="cd00067">
    <property type="entry name" value="GAL4"/>
    <property type="match status" value="1"/>
</dbReference>
<dbReference type="PANTHER" id="PTHR37534:SF46">
    <property type="entry name" value="ZN(II)2CYS6 TRANSCRIPTION FACTOR (EUROFUNG)"/>
    <property type="match status" value="1"/>
</dbReference>
<dbReference type="InterPro" id="IPR001138">
    <property type="entry name" value="Zn2Cys6_DnaBD"/>
</dbReference>
<evidence type="ECO:0000313" key="8">
    <source>
        <dbReference type="Proteomes" id="UP001201262"/>
    </source>
</evidence>
<dbReference type="GO" id="GO:0003677">
    <property type="term" value="F:DNA binding"/>
    <property type="evidence" value="ECO:0007669"/>
    <property type="project" value="UniProtKB-KW"/>
</dbReference>
<reference evidence="7" key="1">
    <citation type="submission" date="2021-12" db="EMBL/GenBank/DDBJ databases">
        <title>Convergent genome expansion in fungi linked to evolution of root-endophyte symbiosis.</title>
        <authorList>
            <consortium name="DOE Joint Genome Institute"/>
            <person name="Ke Y.-H."/>
            <person name="Bonito G."/>
            <person name="Liao H.-L."/>
            <person name="Looney B."/>
            <person name="Rojas-Flechas A."/>
            <person name="Nash J."/>
            <person name="Hameed K."/>
            <person name="Schadt C."/>
            <person name="Martin F."/>
            <person name="Crous P.W."/>
            <person name="Miettinen O."/>
            <person name="Magnuson J.K."/>
            <person name="Labbe J."/>
            <person name="Jacobson D."/>
            <person name="Doktycz M.J."/>
            <person name="Veneault-Fourrey C."/>
            <person name="Kuo A."/>
            <person name="Mondo S."/>
            <person name="Calhoun S."/>
            <person name="Riley R."/>
            <person name="Ohm R."/>
            <person name="LaButti K."/>
            <person name="Andreopoulos B."/>
            <person name="Pangilinan J."/>
            <person name="Nolan M."/>
            <person name="Tritt A."/>
            <person name="Clum A."/>
            <person name="Lipzen A."/>
            <person name="Daum C."/>
            <person name="Barry K."/>
            <person name="Grigoriev I.V."/>
            <person name="Vilgalys R."/>
        </authorList>
    </citation>
    <scope>NUCLEOTIDE SEQUENCE</scope>
    <source>
        <strain evidence="7">PMI_201</strain>
    </source>
</reference>
<dbReference type="PROSITE" id="PS50048">
    <property type="entry name" value="ZN2_CY6_FUNGAL_2"/>
    <property type="match status" value="1"/>
</dbReference>
<dbReference type="Gene3D" id="4.10.240.10">
    <property type="entry name" value="Zn(2)-C6 fungal-type DNA-binding domain"/>
    <property type="match status" value="1"/>
</dbReference>
<dbReference type="Pfam" id="PF11951">
    <property type="entry name" value="Fungal_trans_2"/>
    <property type="match status" value="1"/>
</dbReference>
<dbReference type="GeneID" id="70252611"/>
<comment type="caution">
    <text evidence="7">The sequence shown here is derived from an EMBL/GenBank/DDBJ whole genome shotgun (WGS) entry which is preliminary data.</text>
</comment>
<proteinExistence type="predicted"/>
<evidence type="ECO:0000256" key="5">
    <source>
        <dbReference type="ARBA" id="ARBA00023242"/>
    </source>
</evidence>
<keyword evidence="8" id="KW-1185">Reference proteome</keyword>
<keyword evidence="5" id="KW-0539">Nucleus</keyword>
<comment type="subcellular location">
    <subcellularLocation>
        <location evidence="1">Nucleus</location>
    </subcellularLocation>
</comment>
<evidence type="ECO:0000256" key="3">
    <source>
        <dbReference type="ARBA" id="ARBA00023125"/>
    </source>
</evidence>
<dbReference type="InterPro" id="IPR036864">
    <property type="entry name" value="Zn2-C6_fun-type_DNA-bd_sf"/>
</dbReference>
<evidence type="ECO:0000313" key="7">
    <source>
        <dbReference type="EMBL" id="KAH8690125.1"/>
    </source>
</evidence>
<dbReference type="GO" id="GO:0008270">
    <property type="term" value="F:zinc ion binding"/>
    <property type="evidence" value="ECO:0007669"/>
    <property type="project" value="InterPro"/>
</dbReference>
<evidence type="ECO:0000256" key="4">
    <source>
        <dbReference type="ARBA" id="ARBA00023163"/>
    </source>
</evidence>
<name>A0AAD4KIG7_9EURO</name>
<evidence type="ECO:0000256" key="2">
    <source>
        <dbReference type="ARBA" id="ARBA00023015"/>
    </source>
</evidence>
<dbReference type="RefSeq" id="XP_046066408.1">
    <property type="nucleotide sequence ID" value="XM_046222324.1"/>
</dbReference>
<dbReference type="AlphaFoldDB" id="A0AAD4KIG7"/>
<organism evidence="7 8">
    <name type="scientific">Talaromyces proteolyticus</name>
    <dbReference type="NCBI Taxonomy" id="1131652"/>
    <lineage>
        <taxon>Eukaryota</taxon>
        <taxon>Fungi</taxon>
        <taxon>Dikarya</taxon>
        <taxon>Ascomycota</taxon>
        <taxon>Pezizomycotina</taxon>
        <taxon>Eurotiomycetes</taxon>
        <taxon>Eurotiomycetidae</taxon>
        <taxon>Eurotiales</taxon>
        <taxon>Trichocomaceae</taxon>
        <taxon>Talaromyces</taxon>
        <taxon>Talaromyces sect. Bacilispori</taxon>
    </lineage>
</organism>
<dbReference type="InterPro" id="IPR021858">
    <property type="entry name" value="Fun_TF"/>
</dbReference>
<evidence type="ECO:0000259" key="6">
    <source>
        <dbReference type="PROSITE" id="PS50048"/>
    </source>
</evidence>
<dbReference type="SMART" id="SM00066">
    <property type="entry name" value="GAL4"/>
    <property type="match status" value="1"/>
</dbReference>
<evidence type="ECO:0000256" key="1">
    <source>
        <dbReference type="ARBA" id="ARBA00004123"/>
    </source>
</evidence>
<sequence>MATRSRKGCIDCKQAKVKCDEVHPSCGTCSRRRRQCRGYIASQSRPSSLRNGNAVARAKSRGCTEKRRASISSNLSEEGRANDCSEVEWMLNGDDWKADNISFSCSYWTPQSPETDIGGSHAILSSADDQSTVTWEDSINSPSPMRGPSLIPLNEILAADKRFIEVYFMRHPAEVVMSNDFVDEMNRAVIPLLQRNPTAVGDSLCAIGENYIRDTMGATLIPNRKTRLLSRLRFANEHENSPELVLMLLLGLSGAEITDFRSDGGGSTLLGLVENVALVLEFYIRSGKELTESAKYFARGVARQDLLISLSRMRRTRINSSIWLDEYSMNHADRFMGFTTSLAPILSELCALAEDVHFLMDRYPSASYMCDGAHDLLTCNTDLTEREASIRAKLVAWRPFRDCSMSMQTSRKFLLHAYAWRAAALLYLFRLFSRPGRSINADQVALSMAYEVMVHISGPPEDMKLSLWPLFIAACELDRPEDRETAIQLFNGICDARPIVTARRTQSFCVDQIWPARDRGEVWDWMYLVRRGSNVFVPL</sequence>
<dbReference type="PROSITE" id="PS00463">
    <property type="entry name" value="ZN2_CY6_FUNGAL_1"/>
    <property type="match status" value="1"/>
</dbReference>